<dbReference type="RefSeq" id="WP_167315339.1">
    <property type="nucleotide sequence ID" value="NZ_CP050267.1"/>
</dbReference>
<proteinExistence type="predicted"/>
<protein>
    <submittedName>
        <fullName evidence="1">Uncharacterized protein</fullName>
    </submittedName>
</protein>
<gene>
    <name evidence="1" type="ORF">HBA18_15750</name>
</gene>
<dbReference type="EMBL" id="CP050267">
    <property type="protein sequence ID" value="QIR07842.1"/>
    <property type="molecule type" value="Genomic_DNA"/>
</dbReference>
<name>A0ABX6K8J3_SALCS</name>
<accession>A0ABX6K8J3</accession>
<dbReference type="Proteomes" id="UP000501408">
    <property type="component" value="Chromosome 2"/>
</dbReference>
<evidence type="ECO:0000313" key="2">
    <source>
        <dbReference type="Proteomes" id="UP000501408"/>
    </source>
</evidence>
<reference evidence="1 2" key="1">
    <citation type="submission" date="2020-03" db="EMBL/GenBank/DDBJ databases">
        <title>Genome mining reveals the biosynthetic pathways of PHA and ectoines of the halophilic strain Salinivibrio costicola M318 isolated from fermented shrimp paste.</title>
        <authorList>
            <person name="Doan T.V."/>
            <person name="Tran L.T."/>
            <person name="Trieu T.A."/>
            <person name="Nguyen Q.V."/>
            <person name="Quach T.N."/>
            <person name="Phi T.Q."/>
            <person name="Kumar S."/>
        </authorList>
    </citation>
    <scope>NUCLEOTIDE SEQUENCE [LARGE SCALE GENOMIC DNA]</scope>
    <source>
        <strain evidence="1 2">M318</strain>
    </source>
</reference>
<organism evidence="1 2">
    <name type="scientific">Salinivibrio costicola</name>
    <name type="common">Vibrio costicola</name>
    <dbReference type="NCBI Taxonomy" id="51367"/>
    <lineage>
        <taxon>Bacteria</taxon>
        <taxon>Pseudomonadati</taxon>
        <taxon>Pseudomonadota</taxon>
        <taxon>Gammaproteobacteria</taxon>
        <taxon>Vibrionales</taxon>
        <taxon>Vibrionaceae</taxon>
        <taxon>Salinivibrio</taxon>
    </lineage>
</organism>
<keyword evidence="2" id="KW-1185">Reference proteome</keyword>
<sequence>MAIISPLQDEEVHTLAQHIMARIRFQHQIVFGAQAMECPPVQHKYHFQIDELAAWLNQPTAKVRAGIAELCARLSHVQVHHYVDNSPHFDFAVLFSRVGYSEQGVSVALNTELADNVWWMTAPTV</sequence>
<evidence type="ECO:0000313" key="1">
    <source>
        <dbReference type="EMBL" id="QIR07842.1"/>
    </source>
</evidence>